<evidence type="ECO:0000313" key="2">
    <source>
        <dbReference type="EMBL" id="JAP35598.1"/>
    </source>
</evidence>
<dbReference type="EMBL" id="GEDG01002798">
    <property type="protein sequence ID" value="JAP35598.1"/>
    <property type="molecule type" value="Transcribed_RNA"/>
</dbReference>
<reference evidence="2" key="1">
    <citation type="submission" date="2015-12" db="EMBL/GenBank/DDBJ databases">
        <title>Gene expression during late stages of embryo sac development: a critical building block for successful pollen-pistil interactions.</title>
        <authorList>
            <person name="Liu Y."/>
            <person name="Joly V."/>
            <person name="Sabar M."/>
            <person name="Matton D.P."/>
        </authorList>
    </citation>
    <scope>NUCLEOTIDE SEQUENCE</scope>
</reference>
<organism evidence="2">
    <name type="scientific">Solanum chacoense</name>
    <name type="common">Chaco potato</name>
    <dbReference type="NCBI Taxonomy" id="4108"/>
    <lineage>
        <taxon>Eukaryota</taxon>
        <taxon>Viridiplantae</taxon>
        <taxon>Streptophyta</taxon>
        <taxon>Embryophyta</taxon>
        <taxon>Tracheophyta</taxon>
        <taxon>Spermatophyta</taxon>
        <taxon>Magnoliopsida</taxon>
        <taxon>eudicotyledons</taxon>
        <taxon>Gunneridae</taxon>
        <taxon>Pentapetalae</taxon>
        <taxon>asterids</taxon>
        <taxon>lamiids</taxon>
        <taxon>Solanales</taxon>
        <taxon>Solanaceae</taxon>
        <taxon>Solanoideae</taxon>
        <taxon>Solaneae</taxon>
        <taxon>Solanum</taxon>
    </lineage>
</organism>
<sequence>MCLGKRKYDFLHLRNILLFLVFGALIRFLFIEQIVVICREPYLCRLFMYTTLMELLQIIKCFGFLKVLTILTDNLKWKRRIRHEV</sequence>
<keyword evidence="1" id="KW-0472">Membrane</keyword>
<keyword evidence="1" id="KW-1133">Transmembrane helix</keyword>
<dbReference type="AlphaFoldDB" id="A0A0V0IST2"/>
<name>A0A0V0IST2_SOLCH</name>
<feature type="transmembrane region" description="Helical" evidence="1">
    <location>
        <begin position="16"/>
        <end position="35"/>
    </location>
</feature>
<evidence type="ECO:0000256" key="1">
    <source>
        <dbReference type="SAM" id="Phobius"/>
    </source>
</evidence>
<accession>A0A0V0IST2</accession>
<proteinExistence type="predicted"/>
<feature type="transmembrane region" description="Helical" evidence="1">
    <location>
        <begin position="55"/>
        <end position="72"/>
    </location>
</feature>
<keyword evidence="1" id="KW-0812">Transmembrane</keyword>
<protein>
    <submittedName>
        <fullName evidence="2">Putative ovule protein</fullName>
    </submittedName>
</protein>